<dbReference type="InterPro" id="IPR050174">
    <property type="entry name" value="Protocadherin/Cadherin-CA"/>
</dbReference>
<feature type="domain" description="Cadherin" evidence="15">
    <location>
        <begin position="243"/>
        <end position="350"/>
    </location>
</feature>
<feature type="domain" description="Cadherin" evidence="15">
    <location>
        <begin position="571"/>
        <end position="676"/>
    </location>
</feature>
<dbReference type="GeneID" id="779824"/>
<accession>A0A8J0SHM3</accession>
<dbReference type="FunFam" id="2.60.40.60:FF:000006">
    <property type="entry name" value="Protocadherin alpha 2"/>
    <property type="match status" value="1"/>
</dbReference>
<dbReference type="GO" id="GO:0005886">
    <property type="term" value="C:plasma membrane"/>
    <property type="evidence" value="ECO:0007669"/>
    <property type="project" value="UniProtKB-SubCell"/>
</dbReference>
<dbReference type="PANTHER" id="PTHR24028">
    <property type="entry name" value="CADHERIN-87A"/>
    <property type="match status" value="1"/>
</dbReference>
<evidence type="ECO:0000256" key="8">
    <source>
        <dbReference type="ARBA" id="ARBA00022889"/>
    </source>
</evidence>
<keyword evidence="3" id="KW-1003">Cell membrane</keyword>
<dbReference type="CTD" id="56105"/>
<feature type="transmembrane region" description="Helical" evidence="14">
    <location>
        <begin position="689"/>
        <end position="713"/>
    </location>
</feature>
<dbReference type="FunFam" id="2.60.40.60:FF:000002">
    <property type="entry name" value="Protocadherin alpha 2"/>
    <property type="match status" value="1"/>
</dbReference>
<dbReference type="AlphaFoldDB" id="A0A8J0SHM3"/>
<dbReference type="Pfam" id="PF00028">
    <property type="entry name" value="Cadherin"/>
    <property type="match status" value="5"/>
</dbReference>
<feature type="region of interest" description="Disordered" evidence="13">
    <location>
        <begin position="904"/>
        <end position="935"/>
    </location>
</feature>
<dbReference type="InterPro" id="IPR002126">
    <property type="entry name" value="Cadherin-like_dom"/>
</dbReference>
<evidence type="ECO:0000256" key="6">
    <source>
        <dbReference type="ARBA" id="ARBA00022737"/>
    </source>
</evidence>
<dbReference type="GO" id="GO:0007156">
    <property type="term" value="P:homophilic cell adhesion via plasma membrane adhesion molecules"/>
    <property type="evidence" value="ECO:0007669"/>
    <property type="project" value="InterPro"/>
</dbReference>
<evidence type="ECO:0000256" key="11">
    <source>
        <dbReference type="ARBA" id="ARBA00023180"/>
    </source>
</evidence>
<dbReference type="PROSITE" id="PS50268">
    <property type="entry name" value="CADHERIN_2"/>
    <property type="match status" value="6"/>
</dbReference>
<proteinExistence type="predicted"/>
<dbReference type="InterPro" id="IPR020894">
    <property type="entry name" value="Cadherin_CS"/>
</dbReference>
<dbReference type="Xenbase" id="XB-GENE-5929299">
    <property type="gene designation" value="pcdhga11"/>
</dbReference>
<dbReference type="FunFam" id="2.60.40.60:FF:000129">
    <property type="entry name" value="protocadherin alpha-C2 isoform X1"/>
    <property type="match status" value="1"/>
</dbReference>
<keyword evidence="6" id="KW-0677">Repeat</keyword>
<sequence length="935" mass="103702">MDIKSSATAWKWQVVYSFLLCGWGWVSGQIVFSVGEETEPGSVVGNVAQVLGINLADIAKRRLHLGSERSRRHFALNPANGDLTVKERIDRESLCGSSSTCVLPIEIVAENPLELYSLDIEIIDINDNSPTFSVNDHIIKITELLTSPGVRFPLEIAHDADVGKNGISQYKLNPTPYFSLSVKNRKDGTLIPELVLETVLDREEKEEHRLILIALDGGEPPRSGSCNIIVNVLDINDNPPVFHKSNYKVKLLENPKLNTVLTTLNATDQDEGRNGEIEYYFDSHTSESAKELFHLHPQTGEIYIKGIVDYEESNFHELSIRAKDKGVPELEGRCLLQVEVEDANDNPPEIILTSTSTDVPENAALETAVAFFTVRDRDSGKNGEVTLTLSPNLPFKIKPLKNHYSLVTDQLLDREKISQYDIQMTAKDLGSPTLQTQVTFSINISDINDNAPVFLQANYNAIIHENKDPGSFLCTVSAFDSDEGVNSELTYSLVDSKIDVFSISSLVYIDPKSGNIYSQRAFDYENIQVFQITVRAEDSGFPKLFSNATVSVFVLDVNDNYPTLLYPKYSRELIIDERIPNSASAGYLVTKISAVDLDSGHNAWLLFSLVDDTDTTLFKVSAYTGEVRTIRELQEMDYKEQHLVISISDHGEPTLSTTVIILVNIIENAEEKNPKAQDFLTNSKPSSDLTLYLIVSLVAISLVSLITFIILIVKCLNKETYGNSSLCCFTSRSQSDQYVDQYKPTLYLNTDGTLKYMEVRMVPTEPQGQCYQNCFQTAAEIPNVSIMKAQHFPQLNDSVSENKGCTDTNWLNDTQQQAQPNADWRFSQAAQKPGPSGAQPTEEAGVWPNNQFETERLQAMILASANEAAEGTSGLGGGTGTMGLSARYGPQFTLQHVPDYRQNVYIPGSTLTPTNGAGKREGKGNKKKSSKKDKK</sequence>
<evidence type="ECO:0000256" key="13">
    <source>
        <dbReference type="SAM" id="MobiDB-lite"/>
    </source>
</evidence>
<evidence type="ECO:0000256" key="2">
    <source>
        <dbReference type="ARBA" id="ARBA00004251"/>
    </source>
</evidence>
<dbReference type="FunFam" id="2.60.40.60:FF:000001">
    <property type="entry name" value="Protocadherin alpha 2"/>
    <property type="match status" value="1"/>
</dbReference>
<dbReference type="GO" id="GO:0005509">
    <property type="term" value="F:calcium ion binding"/>
    <property type="evidence" value="ECO:0007669"/>
    <property type="project" value="UniProtKB-UniRule"/>
</dbReference>
<comment type="subcellular location">
    <subcellularLocation>
        <location evidence="2">Cell membrane</location>
        <topology evidence="2">Single-pass type I membrane protein</topology>
    </subcellularLocation>
</comment>
<dbReference type="InterPro" id="IPR015919">
    <property type="entry name" value="Cadherin-like_sf"/>
</dbReference>
<feature type="compositionally biased region" description="Basic residues" evidence="13">
    <location>
        <begin position="925"/>
        <end position="935"/>
    </location>
</feature>
<keyword evidence="4 14" id="KW-0812">Transmembrane</keyword>
<keyword evidence="7 12" id="KW-0106">Calcium</keyword>
<dbReference type="InterPro" id="IPR031904">
    <property type="entry name" value="Cadherin_CBD"/>
</dbReference>
<feature type="domain" description="Cadherin" evidence="15">
    <location>
        <begin position="351"/>
        <end position="454"/>
    </location>
</feature>
<dbReference type="AGR" id="Xenbase:XB-GENE-5929299"/>
<evidence type="ECO:0000313" key="16">
    <source>
        <dbReference type="Proteomes" id="UP000008143"/>
    </source>
</evidence>
<keyword evidence="11" id="KW-0325">Glycoprotein</keyword>
<keyword evidence="8" id="KW-0130">Cell adhesion</keyword>
<dbReference type="SUPFAM" id="SSF49313">
    <property type="entry name" value="Cadherin-like"/>
    <property type="match status" value="6"/>
</dbReference>
<gene>
    <name evidence="17 18" type="primary">pcdhga11</name>
</gene>
<keyword evidence="10 14" id="KW-0472">Membrane</keyword>
<organism evidence="16 17">
    <name type="scientific">Xenopus tropicalis</name>
    <name type="common">Western clawed frog</name>
    <name type="synonym">Silurana tropicalis</name>
    <dbReference type="NCBI Taxonomy" id="8364"/>
    <lineage>
        <taxon>Eukaryota</taxon>
        <taxon>Metazoa</taxon>
        <taxon>Chordata</taxon>
        <taxon>Craniata</taxon>
        <taxon>Vertebrata</taxon>
        <taxon>Euteleostomi</taxon>
        <taxon>Amphibia</taxon>
        <taxon>Batrachia</taxon>
        <taxon>Anura</taxon>
        <taxon>Pipoidea</taxon>
        <taxon>Pipidae</taxon>
        <taxon>Xenopodinae</taxon>
        <taxon>Xenopus</taxon>
        <taxon>Silurana</taxon>
    </lineage>
</organism>
<evidence type="ECO:0000256" key="10">
    <source>
        <dbReference type="ARBA" id="ARBA00023136"/>
    </source>
</evidence>
<dbReference type="PANTHER" id="PTHR24028:SF333">
    <property type="entry name" value="PROTOCADHERIN GAMMA-C5"/>
    <property type="match status" value="1"/>
</dbReference>
<comment type="function">
    <text evidence="1">Potential calcium-dependent cell-adhesion protein. May be involved in the establishment and maintenance of specific neuronal connections in the brain.</text>
</comment>
<keyword evidence="9 14" id="KW-1133">Transmembrane helix</keyword>
<evidence type="ECO:0000256" key="5">
    <source>
        <dbReference type="ARBA" id="ARBA00022729"/>
    </source>
</evidence>
<evidence type="ECO:0000256" key="12">
    <source>
        <dbReference type="PROSITE-ProRule" id="PRU00043"/>
    </source>
</evidence>
<dbReference type="CDD" id="cd11304">
    <property type="entry name" value="Cadherin_repeat"/>
    <property type="match status" value="6"/>
</dbReference>
<dbReference type="InterPro" id="IPR032455">
    <property type="entry name" value="Cadherin_C"/>
</dbReference>
<dbReference type="Gene3D" id="2.60.40.60">
    <property type="entry name" value="Cadherins"/>
    <property type="match status" value="6"/>
</dbReference>
<evidence type="ECO:0000256" key="14">
    <source>
        <dbReference type="SAM" id="Phobius"/>
    </source>
</evidence>
<feature type="domain" description="Cadherin" evidence="15">
    <location>
        <begin position="157"/>
        <end position="242"/>
    </location>
</feature>
<protein>
    <submittedName>
        <fullName evidence="17">Protocadherin gamma subfamily A, 11 isoform X2</fullName>
    </submittedName>
</protein>
<dbReference type="PRINTS" id="PR00205">
    <property type="entry name" value="CADHERIN"/>
</dbReference>
<dbReference type="FunFam" id="2.60.40.60:FF:000007">
    <property type="entry name" value="Protocadherin alpha 2"/>
    <property type="match status" value="1"/>
</dbReference>
<dbReference type="Proteomes" id="UP000008143">
    <property type="component" value="Chromosome 3"/>
</dbReference>
<dbReference type="Pfam" id="PF15974">
    <property type="entry name" value="Cadherin_tail"/>
    <property type="match status" value="1"/>
</dbReference>
<keyword evidence="16" id="KW-1185">Reference proteome</keyword>
<dbReference type="SMART" id="SM00112">
    <property type="entry name" value="CA"/>
    <property type="match status" value="6"/>
</dbReference>
<evidence type="ECO:0000256" key="9">
    <source>
        <dbReference type="ARBA" id="ARBA00022989"/>
    </source>
</evidence>
<reference evidence="17" key="1">
    <citation type="submission" date="2025-08" db="UniProtKB">
        <authorList>
            <consortium name="RefSeq"/>
        </authorList>
    </citation>
    <scope>IDENTIFICATION</scope>
    <source>
        <strain evidence="17">Nigerian</strain>
        <tissue evidence="17">Liver and blood</tissue>
    </source>
</reference>
<dbReference type="PROSITE" id="PS00232">
    <property type="entry name" value="CADHERIN_1"/>
    <property type="match status" value="3"/>
</dbReference>
<evidence type="ECO:0000259" key="15">
    <source>
        <dbReference type="PROSITE" id="PS50268"/>
    </source>
</evidence>
<dbReference type="Pfam" id="PF08266">
    <property type="entry name" value="Cadherin_2"/>
    <property type="match status" value="1"/>
</dbReference>
<evidence type="ECO:0000256" key="4">
    <source>
        <dbReference type="ARBA" id="ARBA00022692"/>
    </source>
</evidence>
<evidence type="ECO:0000256" key="1">
    <source>
        <dbReference type="ARBA" id="ARBA00003436"/>
    </source>
</evidence>
<dbReference type="InterPro" id="IPR013164">
    <property type="entry name" value="Cadherin_N"/>
</dbReference>
<evidence type="ECO:0000256" key="7">
    <source>
        <dbReference type="ARBA" id="ARBA00022837"/>
    </source>
</evidence>
<dbReference type="RefSeq" id="XP_012814671.2">
    <property type="nucleotide sequence ID" value="XM_012959217.3"/>
</dbReference>
<dbReference type="FunFam" id="2.60.40.60:FF:000004">
    <property type="entry name" value="Protocadherin 1 gamma 2"/>
    <property type="match status" value="1"/>
</dbReference>
<feature type="domain" description="Cadherin" evidence="15">
    <location>
        <begin position="455"/>
        <end position="564"/>
    </location>
</feature>
<evidence type="ECO:0000313" key="18">
    <source>
        <dbReference type="Xenbase" id="XB-GENE-5929299"/>
    </source>
</evidence>
<name>A0A8J0SHM3_XENTR</name>
<keyword evidence="5" id="KW-0732">Signal</keyword>
<evidence type="ECO:0000313" key="17">
    <source>
        <dbReference type="RefSeq" id="XP_012814671.2"/>
    </source>
</evidence>
<evidence type="ECO:0000256" key="3">
    <source>
        <dbReference type="ARBA" id="ARBA00022475"/>
    </source>
</evidence>
<dbReference type="Pfam" id="PF16492">
    <property type="entry name" value="Cadherin_C_2"/>
    <property type="match status" value="1"/>
</dbReference>
<feature type="domain" description="Cadherin" evidence="15">
    <location>
        <begin position="26"/>
        <end position="132"/>
    </location>
</feature>